<accession>A0ABX4E6A4</accession>
<evidence type="ECO:0008006" key="3">
    <source>
        <dbReference type="Google" id="ProtNLM"/>
    </source>
</evidence>
<protein>
    <recommendedName>
        <fullName evidence="3">Spo0E like sporulation regulatory protein</fullName>
    </recommendedName>
</protein>
<dbReference type="Gene3D" id="4.10.280.10">
    <property type="entry name" value="Helix-loop-helix DNA-binding domain"/>
    <property type="match status" value="1"/>
</dbReference>
<dbReference type="Pfam" id="PF09388">
    <property type="entry name" value="SpoOE-like"/>
    <property type="match status" value="1"/>
</dbReference>
<gene>
    <name evidence="1" type="ORF">B1B05_15010</name>
</gene>
<organism evidence="1 2">
    <name type="scientific">Domibacillus enclensis</name>
    <dbReference type="NCBI Taxonomy" id="1017273"/>
    <lineage>
        <taxon>Bacteria</taxon>
        <taxon>Bacillati</taxon>
        <taxon>Bacillota</taxon>
        <taxon>Bacilli</taxon>
        <taxon>Bacillales</taxon>
        <taxon>Bacillaceae</taxon>
        <taxon>Domibacillus</taxon>
    </lineage>
</organism>
<proteinExistence type="predicted"/>
<dbReference type="InterPro" id="IPR018540">
    <property type="entry name" value="Spo0E-like"/>
</dbReference>
<dbReference type="InterPro" id="IPR037208">
    <property type="entry name" value="Spo0E-like_sf"/>
</dbReference>
<dbReference type="Proteomes" id="UP000215545">
    <property type="component" value="Unassembled WGS sequence"/>
</dbReference>
<dbReference type="EMBL" id="MWSK01000007">
    <property type="protein sequence ID" value="OXS75834.1"/>
    <property type="molecule type" value="Genomic_DNA"/>
</dbReference>
<dbReference type="SUPFAM" id="SSF140500">
    <property type="entry name" value="BAS1536-like"/>
    <property type="match status" value="1"/>
</dbReference>
<evidence type="ECO:0000313" key="2">
    <source>
        <dbReference type="Proteomes" id="UP000215545"/>
    </source>
</evidence>
<name>A0ABX4E6A4_9BACI</name>
<comment type="caution">
    <text evidence="1">The sequence shown here is derived from an EMBL/GenBank/DDBJ whole genome shotgun (WGS) entry which is preliminary data.</text>
</comment>
<sequence length="78" mass="9194">MKIFDIIVYINFKRGIIMYIFYGEWGVSSLQLIQLSTTIEQYRSEMVSQAMQTSFNDKKVIELSQKLDRLLNELSAHK</sequence>
<evidence type="ECO:0000313" key="1">
    <source>
        <dbReference type="EMBL" id="OXS75834.1"/>
    </source>
</evidence>
<dbReference type="InterPro" id="IPR036638">
    <property type="entry name" value="HLH_DNA-bd_sf"/>
</dbReference>
<keyword evidence="2" id="KW-1185">Reference proteome</keyword>
<reference evidence="2" key="1">
    <citation type="submission" date="2017-03" db="EMBL/GenBank/DDBJ databases">
        <title>Bacillus sp. V-88(T) DSM27956, whole genome shotgun sequencing project.</title>
        <authorList>
            <person name="Dastager S.G."/>
            <person name="Neurgaonkar P.S."/>
            <person name="Dharne M.S."/>
        </authorList>
    </citation>
    <scope>NUCLEOTIDE SEQUENCE [LARGE SCALE GENOMIC DNA]</scope>
    <source>
        <strain evidence="2">DSM 25145</strain>
    </source>
</reference>